<evidence type="ECO:0000313" key="2">
    <source>
        <dbReference type="Proteomes" id="UP000011704"/>
    </source>
</evidence>
<accession>M1Z1B7</accession>
<proteinExistence type="predicted"/>
<reference evidence="1 2" key="1">
    <citation type="journal article" date="2013" name="Front. Microbiol.">
        <title>The genome of Nitrospina gracilis illuminates the metabolism and evolution of the major marine nitrite oxidizer.</title>
        <authorList>
            <person name="Luecker S."/>
            <person name="Nowka B."/>
            <person name="Rattei T."/>
            <person name="Spieck E."/>
            <person name="and Daims H."/>
        </authorList>
    </citation>
    <scope>NUCLEOTIDE SEQUENCE [LARGE SCALE GENOMIC DNA]</scope>
    <source>
        <strain evidence="1 2">3/211</strain>
    </source>
</reference>
<gene>
    <name evidence="1" type="ORF">NITGR_800022</name>
</gene>
<dbReference type="AlphaFoldDB" id="M1Z1B7"/>
<dbReference type="InParanoid" id="M1Z1B7"/>
<name>M1Z1B7_NITG3</name>
<dbReference type="STRING" id="1266370.NITGR_800022"/>
<dbReference type="Proteomes" id="UP000011704">
    <property type="component" value="Unassembled WGS sequence"/>
</dbReference>
<sequence length="59" mass="6673">MIIVYHCIKSNDFCLHPAAPNFVQDIETGEENPTCHRKTTGCPLTQKTCFTPRIQRLPG</sequence>
<protein>
    <submittedName>
        <fullName evidence="1">Uncharacterized protein</fullName>
    </submittedName>
</protein>
<evidence type="ECO:0000313" key="1">
    <source>
        <dbReference type="EMBL" id="CCQ91771.1"/>
    </source>
</evidence>
<dbReference type="EMBL" id="CAQJ01000089">
    <property type="protein sequence ID" value="CCQ91771.1"/>
    <property type="molecule type" value="Genomic_DNA"/>
</dbReference>
<keyword evidence="2" id="KW-1185">Reference proteome</keyword>
<comment type="caution">
    <text evidence="1">The sequence shown here is derived from an EMBL/GenBank/DDBJ whole genome shotgun (WGS) entry which is preliminary data.</text>
</comment>
<dbReference type="HOGENOM" id="CLU_2955889_0_0_0"/>
<organism evidence="1 2">
    <name type="scientific">Nitrospina gracilis (strain 3/211)</name>
    <dbReference type="NCBI Taxonomy" id="1266370"/>
    <lineage>
        <taxon>Bacteria</taxon>
        <taxon>Pseudomonadati</taxon>
        <taxon>Nitrospinota/Tectimicrobiota group</taxon>
        <taxon>Nitrospinota</taxon>
        <taxon>Nitrospinia</taxon>
        <taxon>Nitrospinales</taxon>
        <taxon>Nitrospinaceae</taxon>
        <taxon>Nitrospina</taxon>
    </lineage>
</organism>